<comment type="subcellular location">
    <subcellularLocation>
        <location evidence="1 2">Nucleus</location>
    </subcellularLocation>
</comment>
<comment type="caution">
    <text evidence="5">The sequence shown here is derived from an EMBL/GenBank/DDBJ whole genome shotgun (WGS) entry which is preliminary data.</text>
</comment>
<sequence length="244" mass="27802">MKSSLDLLADAATSPLASYDSHDYNSSSSPTPSPVLLRRSPHYNYRDASPSASSCSHQSSESGSNTNGAHQLRPRKKAHKSPKHPRVQLKPSPEMKMRRKELMDRASGIDSLSNSPANDCQLHVLRTVFDEITMYPTEPWLALMAVILRRSLRQIKNWFSNERQKNRWGDVVSTFTDVGERLRLRPAAIELCELWSDSFFEEVLMIINFRTIRHQRWDRCKIIVDESGSDSSLGEDGSDDLHEF</sequence>
<dbReference type="SMART" id="SM00389">
    <property type="entry name" value="HOX"/>
    <property type="match status" value="1"/>
</dbReference>
<dbReference type="GO" id="GO:0005634">
    <property type="term" value="C:nucleus"/>
    <property type="evidence" value="ECO:0007669"/>
    <property type="project" value="UniProtKB-SubCell"/>
</dbReference>
<dbReference type="InterPro" id="IPR001356">
    <property type="entry name" value="HD"/>
</dbReference>
<dbReference type="EMBL" id="JAWWNJ010000001">
    <property type="protein sequence ID" value="KAK7064363.1"/>
    <property type="molecule type" value="Genomic_DNA"/>
</dbReference>
<dbReference type="InterPro" id="IPR009057">
    <property type="entry name" value="Homeodomain-like_sf"/>
</dbReference>
<feature type="DNA-binding region" description="Homeobox" evidence="1">
    <location>
        <begin position="123"/>
        <end position="170"/>
    </location>
</feature>
<dbReference type="Proteomes" id="UP001362999">
    <property type="component" value="Unassembled WGS sequence"/>
</dbReference>
<feature type="domain" description="Homeobox" evidence="4">
    <location>
        <begin position="121"/>
        <end position="169"/>
    </location>
</feature>
<dbReference type="PROSITE" id="PS50071">
    <property type="entry name" value="HOMEOBOX_2"/>
    <property type="match status" value="1"/>
</dbReference>
<keyword evidence="6" id="KW-1185">Reference proteome</keyword>
<dbReference type="AlphaFoldDB" id="A0AAW0EII0"/>
<feature type="compositionally biased region" description="Basic residues" evidence="3">
    <location>
        <begin position="72"/>
        <end position="87"/>
    </location>
</feature>
<keyword evidence="1 2" id="KW-0539">Nucleus</keyword>
<reference evidence="5 6" key="1">
    <citation type="journal article" date="2024" name="J Genomics">
        <title>Draft genome sequencing and assembly of Favolaschia claudopus CIRM-BRFM 2984 isolated from oak limbs.</title>
        <authorList>
            <person name="Navarro D."/>
            <person name="Drula E."/>
            <person name="Chaduli D."/>
            <person name="Cazenave R."/>
            <person name="Ahrendt S."/>
            <person name="Wang J."/>
            <person name="Lipzen A."/>
            <person name="Daum C."/>
            <person name="Barry K."/>
            <person name="Grigoriev I.V."/>
            <person name="Favel A."/>
            <person name="Rosso M.N."/>
            <person name="Martin F."/>
        </authorList>
    </citation>
    <scope>NUCLEOTIDE SEQUENCE [LARGE SCALE GENOMIC DNA]</scope>
    <source>
        <strain evidence="5 6">CIRM-BRFM 2984</strain>
    </source>
</reference>
<evidence type="ECO:0000313" key="5">
    <source>
        <dbReference type="EMBL" id="KAK7064363.1"/>
    </source>
</evidence>
<proteinExistence type="predicted"/>
<feature type="region of interest" description="Disordered" evidence="3">
    <location>
        <begin position="16"/>
        <end position="97"/>
    </location>
</feature>
<dbReference type="SUPFAM" id="SSF46689">
    <property type="entry name" value="Homeodomain-like"/>
    <property type="match status" value="1"/>
</dbReference>
<feature type="compositionally biased region" description="Low complexity" evidence="3">
    <location>
        <begin position="24"/>
        <end position="38"/>
    </location>
</feature>
<dbReference type="CDD" id="cd00086">
    <property type="entry name" value="homeodomain"/>
    <property type="match status" value="1"/>
</dbReference>
<protein>
    <recommendedName>
        <fullName evidence="4">Homeobox domain-containing protein</fullName>
    </recommendedName>
</protein>
<accession>A0AAW0EII0</accession>
<gene>
    <name evidence="5" type="ORF">R3P38DRAFT_2824068</name>
</gene>
<feature type="compositionally biased region" description="Low complexity" evidence="3">
    <location>
        <begin position="49"/>
        <end position="64"/>
    </location>
</feature>
<keyword evidence="1 2" id="KW-0238">DNA-binding</keyword>
<name>A0AAW0EII0_9AGAR</name>
<evidence type="ECO:0000256" key="3">
    <source>
        <dbReference type="SAM" id="MobiDB-lite"/>
    </source>
</evidence>
<evidence type="ECO:0000259" key="4">
    <source>
        <dbReference type="PROSITE" id="PS50071"/>
    </source>
</evidence>
<organism evidence="5 6">
    <name type="scientific">Favolaschia claudopus</name>
    <dbReference type="NCBI Taxonomy" id="2862362"/>
    <lineage>
        <taxon>Eukaryota</taxon>
        <taxon>Fungi</taxon>
        <taxon>Dikarya</taxon>
        <taxon>Basidiomycota</taxon>
        <taxon>Agaricomycotina</taxon>
        <taxon>Agaricomycetes</taxon>
        <taxon>Agaricomycetidae</taxon>
        <taxon>Agaricales</taxon>
        <taxon>Marasmiineae</taxon>
        <taxon>Mycenaceae</taxon>
        <taxon>Favolaschia</taxon>
    </lineage>
</organism>
<dbReference type="Gene3D" id="1.10.10.60">
    <property type="entry name" value="Homeodomain-like"/>
    <property type="match status" value="1"/>
</dbReference>
<evidence type="ECO:0000256" key="2">
    <source>
        <dbReference type="RuleBase" id="RU000682"/>
    </source>
</evidence>
<keyword evidence="1 2" id="KW-0371">Homeobox</keyword>
<dbReference type="GO" id="GO:0003677">
    <property type="term" value="F:DNA binding"/>
    <property type="evidence" value="ECO:0007669"/>
    <property type="project" value="UniProtKB-UniRule"/>
</dbReference>
<evidence type="ECO:0000256" key="1">
    <source>
        <dbReference type="PROSITE-ProRule" id="PRU00108"/>
    </source>
</evidence>
<evidence type="ECO:0000313" key="6">
    <source>
        <dbReference type="Proteomes" id="UP001362999"/>
    </source>
</evidence>
<dbReference type="Pfam" id="PF00046">
    <property type="entry name" value="Homeodomain"/>
    <property type="match status" value="1"/>
</dbReference>